<name>A0A7S4LPD2_9EUGL</name>
<evidence type="ECO:0000313" key="1">
    <source>
        <dbReference type="EMBL" id="CAE0842102.1"/>
    </source>
</evidence>
<reference evidence="1" key="1">
    <citation type="submission" date="2021-01" db="EMBL/GenBank/DDBJ databases">
        <authorList>
            <person name="Corre E."/>
            <person name="Pelletier E."/>
            <person name="Niang G."/>
            <person name="Scheremetjew M."/>
            <person name="Finn R."/>
            <person name="Kale V."/>
            <person name="Holt S."/>
            <person name="Cochrane G."/>
            <person name="Meng A."/>
            <person name="Brown T."/>
            <person name="Cohen L."/>
        </authorList>
    </citation>
    <scope>NUCLEOTIDE SEQUENCE</scope>
    <source>
        <strain evidence="1">CCMP1594</strain>
    </source>
</reference>
<protein>
    <submittedName>
        <fullName evidence="1">Uncharacterized protein</fullName>
    </submittedName>
</protein>
<proteinExistence type="predicted"/>
<dbReference type="EMBL" id="HBJA01151417">
    <property type="protein sequence ID" value="CAE0842102.1"/>
    <property type="molecule type" value="Transcribed_RNA"/>
</dbReference>
<accession>A0A7S4LPD2</accession>
<sequence>MSGKDRDLQNDRVFQGLQKKKRCALCLQDFYVDELPGAISFKSVLELRAKWGVDVKKNGRLPCPSLLYQRVSICIFCMQFFDTGDDWKAESGRNFAKSTKKAVK</sequence>
<dbReference type="AlphaFoldDB" id="A0A7S4LPD2"/>
<organism evidence="1">
    <name type="scientific">Eutreptiella gymnastica</name>
    <dbReference type="NCBI Taxonomy" id="73025"/>
    <lineage>
        <taxon>Eukaryota</taxon>
        <taxon>Discoba</taxon>
        <taxon>Euglenozoa</taxon>
        <taxon>Euglenida</taxon>
        <taxon>Spirocuta</taxon>
        <taxon>Euglenophyceae</taxon>
        <taxon>Eutreptiales</taxon>
        <taxon>Eutreptiaceae</taxon>
        <taxon>Eutreptiella</taxon>
    </lineage>
</organism>
<gene>
    <name evidence="1" type="ORF">EGYM00163_LOCUS51848</name>
</gene>